<keyword evidence="11" id="KW-1185">Reference proteome</keyword>
<keyword evidence="6" id="KW-0805">Transcription regulation</keyword>
<dbReference type="AlphaFoldDB" id="A0A061J6N9"/>
<dbReference type="GO" id="GO:0030014">
    <property type="term" value="C:CCR4-NOT complex"/>
    <property type="evidence" value="ECO:0007669"/>
    <property type="project" value="InterPro"/>
</dbReference>
<organism evidence="10 11">
    <name type="scientific">Trypanosoma rangeli SC58</name>
    <dbReference type="NCBI Taxonomy" id="429131"/>
    <lineage>
        <taxon>Eukaryota</taxon>
        <taxon>Discoba</taxon>
        <taxon>Euglenozoa</taxon>
        <taxon>Kinetoplastea</taxon>
        <taxon>Metakinetoplastina</taxon>
        <taxon>Trypanosomatida</taxon>
        <taxon>Trypanosomatidae</taxon>
        <taxon>Trypanosoma</taxon>
        <taxon>Herpetosoma</taxon>
    </lineage>
</organism>
<dbReference type="GO" id="GO:0005634">
    <property type="term" value="C:nucleus"/>
    <property type="evidence" value="ECO:0007669"/>
    <property type="project" value="UniProtKB-SubCell"/>
</dbReference>
<evidence type="ECO:0000256" key="3">
    <source>
        <dbReference type="ARBA" id="ARBA00008030"/>
    </source>
</evidence>
<keyword evidence="9" id="KW-0539">Nucleus</keyword>
<dbReference type="OrthoDB" id="10265389at2759"/>
<evidence type="ECO:0000256" key="2">
    <source>
        <dbReference type="ARBA" id="ARBA00004496"/>
    </source>
</evidence>
<keyword evidence="5" id="KW-0963">Cytoplasm</keyword>
<dbReference type="Proteomes" id="UP000031737">
    <property type="component" value="Unassembled WGS sequence"/>
</dbReference>
<accession>A0A061J6N9</accession>
<evidence type="ECO:0000256" key="9">
    <source>
        <dbReference type="ARBA" id="ARBA00023242"/>
    </source>
</evidence>
<sequence length="435" mass="48629">MVVEYLNSADAQRLIEFLGDEKLTFSTLEKSFKEAFSKDTYLNVSRAIQQLVQNMITSGEGVGIVSSLFTLNIMCKTECETAKCVFYDALLELERAMRQDVCFTEQIKYASKESKEGKKSLEATNAEKYRLHCAAKEFAFRLLANKVSPEETSFAVLYDKQEQIDAALNAWESNGLQLKEAITNIAHCWTQDAERNSCETLSKMSAVLDSGGRTALLLQAARPQFPSLPLVSGELQFLIPGGSPGSDLLYFDAEPVTEEWKISKKLITLSCNTPLSKEEQQQLIHTLSSGDVFNRLGINIELLGRIAIHNPDVSAALILRLSPQEGSQCIQHILKSSVSPEHAETVLLHASKVLQQVNLRTYITGKLHYFKEKTSLSSSDKDSIKSFIMTLHQLVTKASKDNKEMYIAEALKSDITHLCEKCDLPEVSARWEELK</sequence>
<evidence type="ECO:0000313" key="10">
    <source>
        <dbReference type="EMBL" id="ESL10529.1"/>
    </source>
</evidence>
<protein>
    <recommendedName>
        <fullName evidence="4">CCR4-NOT transcription complex subunit 11</fullName>
    </recommendedName>
</protein>
<dbReference type="VEuPathDB" id="TriTrypDB:TRSC58_01738"/>
<comment type="similarity">
    <text evidence="3">Belongs to the CNOT11 family.</text>
</comment>
<dbReference type="EMBL" id="AUPL01001738">
    <property type="protein sequence ID" value="ESL10529.1"/>
    <property type="molecule type" value="Genomic_DNA"/>
</dbReference>
<dbReference type="PANTHER" id="PTHR15975">
    <property type="entry name" value="CCR4-NOT TRANSCRIPTION COMPLEX SUBUNIT 11"/>
    <property type="match status" value="1"/>
</dbReference>
<evidence type="ECO:0000256" key="6">
    <source>
        <dbReference type="ARBA" id="ARBA00023015"/>
    </source>
</evidence>
<dbReference type="InterPro" id="IPR019312">
    <property type="entry name" value="CNOT11"/>
</dbReference>
<evidence type="ECO:0000313" key="11">
    <source>
        <dbReference type="Proteomes" id="UP000031737"/>
    </source>
</evidence>
<reference evidence="10 11" key="1">
    <citation type="submission" date="2013-07" db="EMBL/GenBank/DDBJ databases">
        <authorList>
            <person name="Stoco P.H."/>
            <person name="Wagner G."/>
            <person name="Gerber A."/>
            <person name="Zaha A."/>
            <person name="Thompson C."/>
            <person name="Bartholomeu D.C."/>
            <person name="Luckemeyer D.D."/>
            <person name="Bahia D."/>
            <person name="Loreto E."/>
            <person name="Prestes E.B."/>
            <person name="Lima F.M."/>
            <person name="Rodrigues-Luiz G."/>
            <person name="Vallejo G.A."/>
            <person name="Filho J.F."/>
            <person name="Monteiro K.M."/>
            <person name="Tyler K.M."/>
            <person name="de Almeida L.G."/>
            <person name="Ortiz M.F."/>
            <person name="Siervo M.A."/>
            <person name="de Moraes M.H."/>
            <person name="Cunha O.L."/>
            <person name="Mendonca-Neto R."/>
            <person name="Silva R."/>
            <person name="Teixeira S.M."/>
            <person name="Murta S.M."/>
            <person name="Sincero T.C."/>
            <person name="Mendes T.A."/>
            <person name="Urmenyi T.P."/>
            <person name="Silva V.G."/>
            <person name="da Rocha W.D."/>
            <person name="Andersson B."/>
            <person name="Romanha A.J."/>
            <person name="Steindel M."/>
            <person name="de Vasconcelos A.T."/>
            <person name="Grisard E.C."/>
        </authorList>
    </citation>
    <scope>NUCLEOTIDE SEQUENCE [LARGE SCALE GENOMIC DNA]</scope>
    <source>
        <strain evidence="10 11">SC58</strain>
    </source>
</reference>
<comment type="caution">
    <text evidence="10">The sequence shown here is derived from an EMBL/GenBank/DDBJ whole genome shotgun (WGS) entry which is preliminary data.</text>
</comment>
<dbReference type="GO" id="GO:0005737">
    <property type="term" value="C:cytoplasm"/>
    <property type="evidence" value="ECO:0007669"/>
    <property type="project" value="UniProtKB-SubCell"/>
</dbReference>
<name>A0A061J6N9_TRYRA</name>
<comment type="subcellular location">
    <subcellularLocation>
        <location evidence="2">Cytoplasm</location>
    </subcellularLocation>
    <subcellularLocation>
        <location evidence="1">Nucleus</location>
    </subcellularLocation>
</comment>
<evidence type="ECO:0000256" key="4">
    <source>
        <dbReference type="ARBA" id="ARBA00014872"/>
    </source>
</evidence>
<evidence type="ECO:0000256" key="5">
    <source>
        <dbReference type="ARBA" id="ARBA00022490"/>
    </source>
</evidence>
<evidence type="ECO:0000256" key="8">
    <source>
        <dbReference type="ARBA" id="ARBA00023163"/>
    </source>
</evidence>
<evidence type="ECO:0000256" key="1">
    <source>
        <dbReference type="ARBA" id="ARBA00004123"/>
    </source>
</evidence>
<keyword evidence="8" id="KW-0804">Transcription</keyword>
<evidence type="ECO:0000256" key="7">
    <source>
        <dbReference type="ARBA" id="ARBA00023158"/>
    </source>
</evidence>
<keyword evidence="7" id="KW-0943">RNA-mediated gene silencing</keyword>
<dbReference type="PANTHER" id="PTHR15975:SF0">
    <property type="entry name" value="CCR4-NOT TRANSCRIPTION COMPLEX SUBUNIT 11"/>
    <property type="match status" value="1"/>
</dbReference>
<dbReference type="GO" id="GO:0031047">
    <property type="term" value="P:regulatory ncRNA-mediated gene silencing"/>
    <property type="evidence" value="ECO:0007669"/>
    <property type="project" value="UniProtKB-KW"/>
</dbReference>
<proteinExistence type="inferred from homology"/>
<gene>
    <name evidence="10" type="ORF">TRSC58_01738</name>
</gene>